<evidence type="ECO:0000313" key="2">
    <source>
        <dbReference type="Proteomes" id="UP000254866"/>
    </source>
</evidence>
<evidence type="ECO:0000313" key="1">
    <source>
        <dbReference type="EMBL" id="RDL40116.1"/>
    </source>
</evidence>
<dbReference type="GeneID" id="43592944"/>
<dbReference type="AlphaFoldDB" id="A0A370TX61"/>
<reference evidence="1 2" key="1">
    <citation type="journal article" date="2018" name="IMA Fungus">
        <title>IMA Genome-F 9: Draft genome sequence of Annulohypoxylon stygium, Aspergillus mulundensis, Berkeleyomyces basicola (syn. Thielaviopsis basicola), Ceratocystis smalleyi, two Cercospora beticola strains, Coleophoma cylindrospora, Fusarium fracticaudum, Phialophora cf. hyalina, and Morchella septimelata.</title>
        <authorList>
            <person name="Wingfield B.D."/>
            <person name="Bills G.F."/>
            <person name="Dong Y."/>
            <person name="Huang W."/>
            <person name="Nel W.J."/>
            <person name="Swalarsk-Parry B.S."/>
            <person name="Vaghefi N."/>
            <person name="Wilken P.M."/>
            <person name="An Z."/>
            <person name="de Beer Z.W."/>
            <person name="De Vos L."/>
            <person name="Chen L."/>
            <person name="Duong T.A."/>
            <person name="Gao Y."/>
            <person name="Hammerbacher A."/>
            <person name="Kikkert J.R."/>
            <person name="Li Y."/>
            <person name="Li H."/>
            <person name="Li K."/>
            <person name="Li Q."/>
            <person name="Liu X."/>
            <person name="Ma X."/>
            <person name="Naidoo K."/>
            <person name="Pethybridge S.J."/>
            <person name="Sun J."/>
            <person name="Steenkamp E.T."/>
            <person name="van der Nest M.A."/>
            <person name="van Wyk S."/>
            <person name="Wingfield M.J."/>
            <person name="Xiong C."/>
            <person name="Yue Q."/>
            <person name="Zhang X."/>
        </authorList>
    </citation>
    <scope>NUCLEOTIDE SEQUENCE [LARGE SCALE GENOMIC DNA]</scope>
    <source>
        <strain evidence="1 2">BP 5553</strain>
    </source>
</reference>
<name>A0A370TX61_9HELO</name>
<proteinExistence type="predicted"/>
<dbReference type="RefSeq" id="XP_031872772.1">
    <property type="nucleotide sequence ID" value="XM_032008718.1"/>
</dbReference>
<dbReference type="OrthoDB" id="3523319at2759"/>
<accession>A0A370TX61</accession>
<keyword evidence="2" id="KW-1185">Reference proteome</keyword>
<organism evidence="1 2">
    <name type="scientific">Venustampulla echinocandica</name>
    <dbReference type="NCBI Taxonomy" id="2656787"/>
    <lineage>
        <taxon>Eukaryota</taxon>
        <taxon>Fungi</taxon>
        <taxon>Dikarya</taxon>
        <taxon>Ascomycota</taxon>
        <taxon>Pezizomycotina</taxon>
        <taxon>Leotiomycetes</taxon>
        <taxon>Helotiales</taxon>
        <taxon>Pleuroascaceae</taxon>
        <taxon>Venustampulla</taxon>
    </lineage>
</organism>
<gene>
    <name evidence="1" type="ORF">BP5553_00095</name>
</gene>
<sequence>MAEFTGPSPKTMIETHTLAMEVIARHNDACPIFDASELALLARFCAQPETKDFILRESDMLDEPGDAPGTRASATRGSLAGYAIARHGTDNPVLEDREIEMLRRWFETGGAKTGNSGEVGEV</sequence>
<dbReference type="Proteomes" id="UP000254866">
    <property type="component" value="Unassembled WGS sequence"/>
</dbReference>
<protein>
    <submittedName>
        <fullName evidence="1">Uncharacterized protein</fullName>
    </submittedName>
</protein>
<dbReference type="EMBL" id="NPIC01000001">
    <property type="protein sequence ID" value="RDL40116.1"/>
    <property type="molecule type" value="Genomic_DNA"/>
</dbReference>
<comment type="caution">
    <text evidence="1">The sequence shown here is derived from an EMBL/GenBank/DDBJ whole genome shotgun (WGS) entry which is preliminary data.</text>
</comment>